<accession>A0A2Z3S6F6</accession>
<dbReference type="EMBL" id="CP023994">
    <property type="protein sequence ID" value="AWR22328.1"/>
    <property type="molecule type" value="Genomic_DNA"/>
</dbReference>
<dbReference type="RefSeq" id="WP_110234770.1">
    <property type="nucleotide sequence ID" value="NZ_CP023994.1"/>
</dbReference>
<dbReference type="PROSITE" id="PS51257">
    <property type="entry name" value="PROKAR_LIPOPROTEIN"/>
    <property type="match status" value="1"/>
</dbReference>
<keyword evidence="3" id="KW-1185">Reference proteome</keyword>
<dbReference type="Proteomes" id="UP000246894">
    <property type="component" value="Chromosome"/>
</dbReference>
<evidence type="ECO:0000313" key="2">
    <source>
        <dbReference type="EMBL" id="AWR22328.1"/>
    </source>
</evidence>
<proteinExistence type="predicted"/>
<sequence precursor="true">MMKNKNIAKASAFVALAAATAISLSACSTAADEDSSANDESSESSQVVAPTIIDVATADGQTIDISNGGFVDITTGDTDPADWSAVISDPAVAAFTAGGKSGDAVMNPGLQGTAAGTTKVELTNKTTGQVVTFTVNVK</sequence>
<evidence type="ECO:0000256" key="1">
    <source>
        <dbReference type="SAM" id="SignalP"/>
    </source>
</evidence>
<dbReference type="KEGG" id="aum:AURMO_01746"/>
<keyword evidence="1" id="KW-0732">Signal</keyword>
<protein>
    <recommendedName>
        <fullName evidence="4">MSP domain-containing protein</fullName>
    </recommendedName>
</protein>
<feature type="signal peptide" evidence="1">
    <location>
        <begin position="1"/>
        <end position="30"/>
    </location>
</feature>
<name>A0A2Z3S6F6_9MICO</name>
<evidence type="ECO:0008006" key="4">
    <source>
        <dbReference type="Google" id="ProtNLM"/>
    </source>
</evidence>
<evidence type="ECO:0000313" key="3">
    <source>
        <dbReference type="Proteomes" id="UP000246894"/>
    </source>
</evidence>
<gene>
    <name evidence="2" type="ORF">AURMO_01746</name>
</gene>
<feature type="chain" id="PRO_5016243457" description="MSP domain-containing protein" evidence="1">
    <location>
        <begin position="31"/>
        <end position="138"/>
    </location>
</feature>
<dbReference type="AlphaFoldDB" id="A0A2Z3S6F6"/>
<reference evidence="2 3" key="1">
    <citation type="submission" date="2017-10" db="EMBL/GenBank/DDBJ databases">
        <title>Genome of an Actinobacterium that displays light-enhanced growth.</title>
        <authorList>
            <person name="Maresca J.A."/>
            <person name="Hempel P."/>
            <person name="Shevchenko O."/>
            <person name="Miller K.J."/>
            <person name="Hahn M.W."/>
        </authorList>
    </citation>
    <scope>NUCLEOTIDE SEQUENCE [LARGE SCALE GENOMIC DNA]</scope>
    <source>
        <strain evidence="2 3">MWH-Mo1</strain>
    </source>
</reference>
<organism evidence="2 3">
    <name type="scientific">Aurantimicrobium photophilum</name>
    <dbReference type="NCBI Taxonomy" id="1987356"/>
    <lineage>
        <taxon>Bacteria</taxon>
        <taxon>Bacillati</taxon>
        <taxon>Actinomycetota</taxon>
        <taxon>Actinomycetes</taxon>
        <taxon>Micrococcales</taxon>
        <taxon>Microbacteriaceae</taxon>
        <taxon>Aurantimicrobium</taxon>
    </lineage>
</organism>
<dbReference type="OrthoDB" id="5114036at2"/>